<evidence type="ECO:0000256" key="4">
    <source>
        <dbReference type="SAM" id="Phobius"/>
    </source>
</evidence>
<evidence type="ECO:0000259" key="5">
    <source>
        <dbReference type="Pfam" id="PF00535"/>
    </source>
</evidence>
<evidence type="ECO:0000256" key="2">
    <source>
        <dbReference type="ARBA" id="ARBA00022676"/>
    </source>
</evidence>
<keyword evidence="3 6" id="KW-0808">Transferase</keyword>
<comment type="similarity">
    <text evidence="1">Belongs to the glycosyltransferase 2 family.</text>
</comment>
<evidence type="ECO:0000256" key="3">
    <source>
        <dbReference type="ARBA" id="ARBA00022679"/>
    </source>
</evidence>
<keyword evidence="2 6" id="KW-0328">Glycosyltransferase</keyword>
<gene>
    <name evidence="6" type="ORF">OM944_08870</name>
</gene>
<keyword evidence="4" id="KW-1133">Transmembrane helix</keyword>
<sequence>MLSFYLIWSLSYLLLLAWLARFWPAKSQKEGQGQLGEITLLIPFRNEIRNAGKLAKSLIHLSKSTVQILLVDDHSEDESFIFLSEALKDYPNIRLVRSPRPGKKAAVEFGVSLARTELIVCSDADCSWSDFWLPSMVLPFQDPGIQFVAGPVLVQASPAFLSQFQQWDWGSILLLTQAGFAKQNPLMCSGANIAYRKSAFAGVEGYAGNRHFSSGDDEFLLKKMVERYGAASCVYLTHTDSLVFTTPEENWKALLRQRVRWAGKWRAKGSLSNGIAAGLVFVIQMLWIGSFGLLWLGLHGVLVFVFVWGIKFLGEKLALGKVLSSFKVYPGWFSLMKTTFAHPFYALAVGLGAIGGKFTWKGRQNARSVNLESEI</sequence>
<evidence type="ECO:0000256" key="1">
    <source>
        <dbReference type="ARBA" id="ARBA00006739"/>
    </source>
</evidence>
<evidence type="ECO:0000313" key="6">
    <source>
        <dbReference type="EMBL" id="UZD24597.1"/>
    </source>
</evidence>
<dbReference type="InterPro" id="IPR001173">
    <property type="entry name" value="Glyco_trans_2-like"/>
</dbReference>
<evidence type="ECO:0000313" key="7">
    <source>
        <dbReference type="Proteomes" id="UP001163156"/>
    </source>
</evidence>
<dbReference type="Pfam" id="PF00535">
    <property type="entry name" value="Glycos_transf_2"/>
    <property type="match status" value="1"/>
</dbReference>
<feature type="transmembrane region" description="Helical" evidence="4">
    <location>
        <begin position="294"/>
        <end position="314"/>
    </location>
</feature>
<dbReference type="EMBL" id="CP110226">
    <property type="protein sequence ID" value="UZD24597.1"/>
    <property type="molecule type" value="Genomic_DNA"/>
</dbReference>
<name>A0ABY6MLG2_9BACT</name>
<keyword evidence="4" id="KW-0812">Transmembrane</keyword>
<keyword evidence="4" id="KW-0472">Membrane</keyword>
<dbReference type="Gene3D" id="3.90.550.10">
    <property type="entry name" value="Spore Coat Polysaccharide Biosynthesis Protein SpsA, Chain A"/>
    <property type="match status" value="1"/>
</dbReference>
<dbReference type="EC" id="2.4.-.-" evidence="6"/>
<accession>A0ABY6MLG2</accession>
<organism evidence="6 7">
    <name type="scientific">Algoriphagus halophytocola</name>
    <dbReference type="NCBI Taxonomy" id="2991499"/>
    <lineage>
        <taxon>Bacteria</taxon>
        <taxon>Pseudomonadati</taxon>
        <taxon>Bacteroidota</taxon>
        <taxon>Cytophagia</taxon>
        <taxon>Cytophagales</taxon>
        <taxon>Cyclobacteriaceae</taxon>
        <taxon>Algoriphagus</taxon>
    </lineage>
</organism>
<dbReference type="SUPFAM" id="SSF53448">
    <property type="entry name" value="Nucleotide-diphospho-sugar transferases"/>
    <property type="match status" value="1"/>
</dbReference>
<dbReference type="GO" id="GO:0016757">
    <property type="term" value="F:glycosyltransferase activity"/>
    <property type="evidence" value="ECO:0007669"/>
    <property type="project" value="UniProtKB-KW"/>
</dbReference>
<dbReference type="InterPro" id="IPR029044">
    <property type="entry name" value="Nucleotide-diphossugar_trans"/>
</dbReference>
<dbReference type="Proteomes" id="UP001163156">
    <property type="component" value="Chromosome"/>
</dbReference>
<dbReference type="PANTHER" id="PTHR43630:SF1">
    <property type="entry name" value="POLY-BETA-1,6-N-ACETYL-D-GLUCOSAMINE SYNTHASE"/>
    <property type="match status" value="1"/>
</dbReference>
<keyword evidence="7" id="KW-1185">Reference proteome</keyword>
<protein>
    <submittedName>
        <fullName evidence="6">Glycosyltransferase</fullName>
        <ecNumber evidence="6">2.4.-.-</ecNumber>
    </submittedName>
</protein>
<dbReference type="PANTHER" id="PTHR43630">
    <property type="entry name" value="POLY-BETA-1,6-N-ACETYL-D-GLUCOSAMINE SYNTHASE"/>
    <property type="match status" value="1"/>
</dbReference>
<dbReference type="RefSeq" id="WP_264811306.1">
    <property type="nucleotide sequence ID" value="NZ_CP110226.1"/>
</dbReference>
<feature type="domain" description="Glycosyltransferase 2-like" evidence="5">
    <location>
        <begin position="40"/>
        <end position="200"/>
    </location>
</feature>
<proteinExistence type="inferred from homology"/>
<reference evidence="6" key="1">
    <citation type="submission" date="2022-10" db="EMBL/GenBank/DDBJ databases">
        <title>Algoriphagus sp. a novel bacteria isolate from halophytes salicornia europaea.</title>
        <authorList>
            <person name="Peng Y."/>
            <person name="Jiang L."/>
            <person name="Lee J."/>
        </authorList>
    </citation>
    <scope>NUCLEOTIDE SEQUENCE</scope>
    <source>
        <strain evidence="6">TR-M5</strain>
    </source>
</reference>
<feature type="transmembrane region" description="Helical" evidence="4">
    <location>
        <begin position="6"/>
        <end position="23"/>
    </location>
</feature>